<evidence type="ECO:0000313" key="2">
    <source>
        <dbReference type="Proteomes" id="UP000317573"/>
    </source>
</evidence>
<organism evidence="1 2">
    <name type="scientific">Rhodococcus rhodochrous J45</name>
    <dbReference type="NCBI Taxonomy" id="935266"/>
    <lineage>
        <taxon>Bacteria</taxon>
        <taxon>Bacillati</taxon>
        <taxon>Actinomycetota</taxon>
        <taxon>Actinomycetes</taxon>
        <taxon>Mycobacteriales</taxon>
        <taxon>Nocardiaceae</taxon>
        <taxon>Rhodococcus</taxon>
    </lineage>
</organism>
<reference evidence="1 2" key="1">
    <citation type="submission" date="2019-07" db="EMBL/GenBank/DDBJ databases">
        <title>Genome sequencing of lignin-degrading bacterial isolates.</title>
        <authorList>
            <person name="Gladden J."/>
        </authorList>
    </citation>
    <scope>NUCLEOTIDE SEQUENCE [LARGE SCALE GENOMIC DNA]</scope>
    <source>
        <strain evidence="1 2">J45</strain>
    </source>
</reference>
<evidence type="ECO:0000313" key="1">
    <source>
        <dbReference type="EMBL" id="TWH16130.1"/>
    </source>
</evidence>
<comment type="caution">
    <text evidence="1">The sequence shown here is derived from an EMBL/GenBank/DDBJ whole genome shotgun (WGS) entry which is preliminary data.</text>
</comment>
<dbReference type="Proteomes" id="UP000317573">
    <property type="component" value="Unassembled WGS sequence"/>
</dbReference>
<proteinExistence type="predicted"/>
<dbReference type="AlphaFoldDB" id="A0A562E2Q8"/>
<protein>
    <submittedName>
        <fullName evidence="1">Uncharacterized protein</fullName>
    </submittedName>
</protein>
<accession>A0A562E2Q8</accession>
<name>A0A562E2Q8_RHORH</name>
<gene>
    <name evidence="1" type="ORF">L618_002800000170</name>
</gene>
<dbReference type="EMBL" id="VLJT01000026">
    <property type="protein sequence ID" value="TWH16130.1"/>
    <property type="molecule type" value="Genomic_DNA"/>
</dbReference>
<sequence length="150" mass="16575">MFGQLVRIAVGDETGHVDDAGRRGRIDRVPHLVSGREIDLPEIRRTHPVHEMDHDVHIVERGGKRVPVRDVHLGGLDTVVPPEAPQKEGARATTPPGDNEVLRVHRILSWPGTGVVIVRPDGYVGFRGSDSRRAEAWLEMIGVDRASRAQ</sequence>